<evidence type="ECO:0000313" key="1">
    <source>
        <dbReference type="EMBL" id="GEM16790.1"/>
    </source>
</evidence>
<dbReference type="InterPro" id="IPR011990">
    <property type="entry name" value="TPR-like_helical_dom_sf"/>
</dbReference>
<dbReference type="InterPro" id="IPR050767">
    <property type="entry name" value="Sel1_AlgK"/>
</dbReference>
<dbReference type="PANTHER" id="PTHR11102:SF160">
    <property type="entry name" value="ERAD-ASSOCIATED E3 UBIQUITIN-PROTEIN LIGASE COMPONENT HRD3"/>
    <property type="match status" value="1"/>
</dbReference>
<evidence type="ECO:0000313" key="2">
    <source>
        <dbReference type="Proteomes" id="UP000484858"/>
    </source>
</evidence>
<dbReference type="Gene3D" id="1.25.40.10">
    <property type="entry name" value="Tetratricopeptide repeat domain"/>
    <property type="match status" value="1"/>
</dbReference>
<dbReference type="InterPro" id="IPR006597">
    <property type="entry name" value="Sel1-like"/>
</dbReference>
<protein>
    <recommendedName>
        <fullName evidence="3">Sel1 repeat family protein</fullName>
    </recommendedName>
</protein>
<organism evidence="1 2">
    <name type="scientific">Gluconobacter oxydans NBRC 3293</name>
    <dbReference type="NCBI Taxonomy" id="1315969"/>
    <lineage>
        <taxon>Bacteria</taxon>
        <taxon>Pseudomonadati</taxon>
        <taxon>Pseudomonadota</taxon>
        <taxon>Alphaproteobacteria</taxon>
        <taxon>Acetobacterales</taxon>
        <taxon>Acetobacteraceae</taxon>
        <taxon>Gluconobacter</taxon>
    </lineage>
</organism>
<dbReference type="AlphaFoldDB" id="A0A829X1X5"/>
<dbReference type="PANTHER" id="PTHR11102">
    <property type="entry name" value="SEL-1-LIKE PROTEIN"/>
    <property type="match status" value="1"/>
</dbReference>
<evidence type="ECO:0008006" key="3">
    <source>
        <dbReference type="Google" id="ProtNLM"/>
    </source>
</evidence>
<dbReference type="RefSeq" id="WP_172492568.1">
    <property type="nucleotide sequence ID" value="NZ_BARJ01000007.1"/>
</dbReference>
<sequence length="376" mass="42347">MKIISMLRPLVIYRYKQAIRGKLLQKKKYAAIHNAGKANIPEACRYLGAGYLTGSFGGGIFSIESAHYWLKKATDLGDVPAWYWRARLALTAQNIESESLKFIPGLPEISIGDIPAGLDAAINFCKYGQDLGDDSAKHLRLRLLYMRAGENTDCAITILHEAANNNQSWAMIELAEYCLRGDERAAHSKGRARNSTMYWLSRVASQTENQHGKYHLLMAKAMEQGIFPKNSTNFRKHLKCAAEAQIPEAWFRYGVFLLKADRDGLNAEAWLRKAADAGYSDAAATLGDWITMGCPDISDEIGISWYMKAITMGHVGTMLHISRMIMIGKYSKIEIHEAKTWLREIINSGKYEPYVEEAKLIMSTMENKNLSRLRTH</sequence>
<proteinExistence type="predicted"/>
<accession>A0A829X1X5</accession>
<dbReference type="EMBL" id="BARJ01000007">
    <property type="protein sequence ID" value="GEM16790.1"/>
    <property type="molecule type" value="Genomic_DNA"/>
</dbReference>
<reference evidence="1 2" key="1">
    <citation type="submission" date="2013-04" db="EMBL/GenBank/DDBJ databases">
        <title>Gluconobacter oxydans NBRC 3293 whole genome sequence.</title>
        <authorList>
            <person name="Matsutani M."/>
            <person name="Yakushi T."/>
            <person name="Matsushita K."/>
        </authorList>
    </citation>
    <scope>NUCLEOTIDE SEQUENCE [LARGE SCALE GENOMIC DNA]</scope>
    <source>
        <strain evidence="1 2">NBRC 3293</strain>
    </source>
</reference>
<comment type="caution">
    <text evidence="1">The sequence shown here is derived from an EMBL/GenBank/DDBJ whole genome shotgun (WGS) entry which is preliminary data.</text>
</comment>
<dbReference type="SUPFAM" id="SSF81901">
    <property type="entry name" value="HCP-like"/>
    <property type="match status" value="2"/>
</dbReference>
<gene>
    <name evidence="1" type="ORF">NBRC3293_1287</name>
</gene>
<dbReference type="SMART" id="SM00671">
    <property type="entry name" value="SEL1"/>
    <property type="match status" value="3"/>
</dbReference>
<dbReference type="Proteomes" id="UP000484858">
    <property type="component" value="Unassembled WGS sequence"/>
</dbReference>
<name>A0A829X1X5_GLUOY</name>